<dbReference type="GO" id="GO:0051537">
    <property type="term" value="F:2 iron, 2 sulfur cluster binding"/>
    <property type="evidence" value="ECO:0007669"/>
    <property type="project" value="UniProtKB-KW"/>
</dbReference>
<dbReference type="InterPro" id="IPR001041">
    <property type="entry name" value="2Fe-2S_ferredoxin-type"/>
</dbReference>
<keyword evidence="2" id="KW-0813">Transport</keyword>
<evidence type="ECO:0000256" key="7">
    <source>
        <dbReference type="ARBA" id="ARBA00023014"/>
    </source>
</evidence>
<evidence type="ECO:0000256" key="4">
    <source>
        <dbReference type="ARBA" id="ARBA00022723"/>
    </source>
</evidence>
<keyword evidence="7" id="KW-0411">Iron-sulfur</keyword>
<dbReference type="Pfam" id="PF00111">
    <property type="entry name" value="Fer2"/>
    <property type="match status" value="1"/>
</dbReference>
<protein>
    <submittedName>
        <fullName evidence="10">Ferredoxin</fullName>
    </submittedName>
</protein>
<dbReference type="InterPro" id="IPR012675">
    <property type="entry name" value="Beta-grasp_dom_sf"/>
</dbReference>
<dbReference type="CDD" id="cd00207">
    <property type="entry name" value="fer2"/>
    <property type="match status" value="1"/>
</dbReference>
<feature type="domain" description="2Fe-2S ferredoxin-type" evidence="9">
    <location>
        <begin position="3"/>
        <end position="97"/>
    </location>
</feature>
<evidence type="ECO:0000256" key="8">
    <source>
        <dbReference type="ARBA" id="ARBA00034078"/>
    </source>
</evidence>
<keyword evidence="4" id="KW-0479">Metal-binding</keyword>
<evidence type="ECO:0000256" key="5">
    <source>
        <dbReference type="ARBA" id="ARBA00022982"/>
    </source>
</evidence>
<reference evidence="10 11" key="1">
    <citation type="submission" date="2015-01" db="EMBL/GenBank/DDBJ databases">
        <title>Lifestyle Evolution in Cyanobacterial Symbionts of Sponges.</title>
        <authorList>
            <person name="Burgsdorf I."/>
            <person name="Slaby B.M."/>
            <person name="Handley K.M."/>
            <person name="Haber M."/>
            <person name="Blom J."/>
            <person name="Marshall C.W."/>
            <person name="Gilbert J.A."/>
            <person name="Hentschel U."/>
            <person name="Steindler L."/>
        </authorList>
    </citation>
    <scope>NUCLEOTIDE SEQUENCE [LARGE SCALE GENOMIC DNA]</scope>
    <source>
        <strain evidence="10">SP3</strain>
    </source>
</reference>
<evidence type="ECO:0000313" key="10">
    <source>
        <dbReference type="EMBL" id="KKZ12098.1"/>
    </source>
</evidence>
<dbReference type="PATRIC" id="fig|1604020.3.peg.791"/>
<evidence type="ECO:0000256" key="3">
    <source>
        <dbReference type="ARBA" id="ARBA00022714"/>
    </source>
</evidence>
<keyword evidence="6" id="KW-0408">Iron</keyword>
<dbReference type="PANTHER" id="PTHR43112:SF10">
    <property type="entry name" value="FERREDOXIN C 2, CHLOROPLASTIC"/>
    <property type="match status" value="1"/>
</dbReference>
<keyword evidence="5" id="KW-0249">Electron transport</keyword>
<dbReference type="InterPro" id="IPR036010">
    <property type="entry name" value="2Fe-2S_ferredoxin-like_sf"/>
</dbReference>
<dbReference type="Gene3D" id="3.10.20.30">
    <property type="match status" value="1"/>
</dbReference>
<comment type="cofactor">
    <cofactor evidence="8">
        <name>[2Fe-2S] cluster</name>
        <dbReference type="ChEBI" id="CHEBI:190135"/>
    </cofactor>
</comment>
<evidence type="ECO:0000256" key="2">
    <source>
        <dbReference type="ARBA" id="ARBA00022448"/>
    </source>
</evidence>
<dbReference type="Proteomes" id="UP000035067">
    <property type="component" value="Unassembled WGS sequence"/>
</dbReference>
<evidence type="ECO:0000256" key="1">
    <source>
        <dbReference type="ARBA" id="ARBA00007874"/>
    </source>
</evidence>
<name>A0A0G2HLT9_9SYNE</name>
<organism evidence="10 11">
    <name type="scientific">Candidatus Synechococcus spongiarum SP3</name>
    <dbReference type="NCBI Taxonomy" id="1604020"/>
    <lineage>
        <taxon>Bacteria</taxon>
        <taxon>Bacillati</taxon>
        <taxon>Cyanobacteriota</taxon>
        <taxon>Cyanophyceae</taxon>
        <taxon>Synechococcales</taxon>
        <taxon>Synechococcaceae</taxon>
        <taxon>Synechococcus</taxon>
    </lineage>
</organism>
<sequence length="122" mass="13507">MGKLFTVVVHDRQQGRTITAHVPEGKYVLHALEAQGNVLPFSCRNGCCTTCAVRIKDGVLDHREALGLSMALREQGYGLLCVAKAVADVEVETQDEDEVYDLQFGRHFGRGRVRPAIPLEEE</sequence>
<dbReference type="AlphaFoldDB" id="A0A0G2HLT9"/>
<evidence type="ECO:0000256" key="6">
    <source>
        <dbReference type="ARBA" id="ARBA00023004"/>
    </source>
</evidence>
<proteinExistence type="inferred from homology"/>
<keyword evidence="3" id="KW-0001">2Fe-2S</keyword>
<comment type="caution">
    <text evidence="10">The sequence shown here is derived from an EMBL/GenBank/DDBJ whole genome shotgun (WGS) entry which is preliminary data.</text>
</comment>
<accession>A0A0G2HLT9</accession>
<dbReference type="GO" id="GO:0046872">
    <property type="term" value="F:metal ion binding"/>
    <property type="evidence" value="ECO:0007669"/>
    <property type="project" value="UniProtKB-KW"/>
</dbReference>
<gene>
    <name evidence="10" type="ORF">TE42_05750</name>
</gene>
<evidence type="ECO:0000259" key="9">
    <source>
        <dbReference type="PROSITE" id="PS51085"/>
    </source>
</evidence>
<comment type="similarity">
    <text evidence="1">Belongs to the 2Fe2S plant-type ferredoxin family.</text>
</comment>
<evidence type="ECO:0000313" key="11">
    <source>
        <dbReference type="Proteomes" id="UP000035067"/>
    </source>
</evidence>
<dbReference type="PANTHER" id="PTHR43112">
    <property type="entry name" value="FERREDOXIN"/>
    <property type="match status" value="1"/>
</dbReference>
<dbReference type="PROSITE" id="PS51085">
    <property type="entry name" value="2FE2S_FER_2"/>
    <property type="match status" value="1"/>
</dbReference>
<dbReference type="SUPFAM" id="SSF54292">
    <property type="entry name" value="2Fe-2S ferredoxin-like"/>
    <property type="match status" value="1"/>
</dbReference>
<dbReference type="EMBL" id="JXQG01000029">
    <property type="protein sequence ID" value="KKZ12098.1"/>
    <property type="molecule type" value="Genomic_DNA"/>
</dbReference>